<dbReference type="EnsemblMetazoa" id="OVOC10993.1">
    <property type="protein sequence ID" value="OVOC10993.1"/>
    <property type="gene ID" value="WBGene00247802"/>
</dbReference>
<accession>A0A8R1TJS7</accession>
<dbReference type="AlphaFoldDB" id="A0A8R1TJS7"/>
<dbReference type="InterPro" id="IPR000535">
    <property type="entry name" value="MSP_dom"/>
</dbReference>
<keyword evidence="1" id="KW-0963">Cytoplasm</keyword>
<dbReference type="PROSITE" id="PS50202">
    <property type="entry name" value="MSP"/>
    <property type="match status" value="1"/>
</dbReference>
<dbReference type="OMA" id="WIANKQS"/>
<dbReference type="Gene3D" id="2.60.40.10">
    <property type="entry name" value="Immunoglobulins"/>
    <property type="match status" value="1"/>
</dbReference>
<proteinExistence type="predicted"/>
<feature type="transmembrane region" description="Helical" evidence="2">
    <location>
        <begin position="30"/>
        <end position="47"/>
    </location>
</feature>
<evidence type="ECO:0000313" key="5">
    <source>
        <dbReference type="Proteomes" id="UP000024404"/>
    </source>
</evidence>
<dbReference type="Pfam" id="PF00635">
    <property type="entry name" value="Motile_Sperm"/>
    <property type="match status" value="1"/>
</dbReference>
<sequence>MLTITYLMSGDYSLILCNVLCTLPPVQKSIIIYWIVCGISFACDTIYTSMSGYSYIKLMTLMFLFHYCMVGNIDSKHIAIDDVLSGQFKRHAKEWTANRQSRHKYTSKDVTSNTLTSGETMLNSLKTVPNESVSIKPLWKLLARLCSSRIGGNEREIEDGRAENHQLTDCTANPASRIEGLVSFPDSQVMIRKGHIGPAILAFTNNYKKPVIWALKTNAIRRLVAFPTVGIIPPSETVQIKVDLVEQIPRKILKDRLSLEYFVIDQKVFSENNYNNFFHHNKSIRMKKSLEVVYVQ</sequence>
<comment type="function">
    <text evidence="1">Central component in molecular interactions underlying sperm crawling. Forms an extensive filament system that extends from sperm villipoda, along the leading edge of the pseudopod.</text>
</comment>
<dbReference type="EMBL" id="CMVM020000346">
    <property type="status" value="NOT_ANNOTATED_CDS"/>
    <property type="molecule type" value="Genomic_DNA"/>
</dbReference>
<reference evidence="4" key="2">
    <citation type="submission" date="2022-06" db="UniProtKB">
        <authorList>
            <consortium name="EnsemblMetazoa"/>
        </authorList>
    </citation>
    <scope>IDENTIFICATION</scope>
</reference>
<name>A0A8R1TJS7_ONCVO</name>
<dbReference type="InterPro" id="IPR013783">
    <property type="entry name" value="Ig-like_fold"/>
</dbReference>
<protein>
    <recommendedName>
        <fullName evidence="1">Major sperm protein</fullName>
    </recommendedName>
</protein>
<reference evidence="5" key="1">
    <citation type="submission" date="2013-10" db="EMBL/GenBank/DDBJ databases">
        <title>Genome sequencing of Onchocerca volvulus.</title>
        <authorList>
            <person name="Cotton J."/>
            <person name="Tsai J."/>
            <person name="Stanley E."/>
            <person name="Tracey A."/>
            <person name="Holroyd N."/>
            <person name="Lustigman S."/>
            <person name="Berriman M."/>
        </authorList>
    </citation>
    <scope>NUCLEOTIDE SEQUENCE</scope>
</reference>
<feature type="domain" description="MSP" evidence="3">
    <location>
        <begin position="169"/>
        <end position="295"/>
    </location>
</feature>
<keyword evidence="2" id="KW-1133">Transmembrane helix</keyword>
<dbReference type="SUPFAM" id="SSF49354">
    <property type="entry name" value="PapD-like"/>
    <property type="match status" value="1"/>
</dbReference>
<keyword evidence="2" id="KW-0812">Transmembrane</keyword>
<evidence type="ECO:0000256" key="1">
    <source>
        <dbReference type="RuleBase" id="RU003425"/>
    </source>
</evidence>
<dbReference type="Proteomes" id="UP000024404">
    <property type="component" value="Unassembled WGS sequence"/>
</dbReference>
<evidence type="ECO:0000256" key="2">
    <source>
        <dbReference type="SAM" id="Phobius"/>
    </source>
</evidence>
<evidence type="ECO:0000259" key="3">
    <source>
        <dbReference type="PROSITE" id="PS50202"/>
    </source>
</evidence>
<dbReference type="InterPro" id="IPR008962">
    <property type="entry name" value="PapD-like_sf"/>
</dbReference>
<keyword evidence="5" id="KW-1185">Reference proteome</keyword>
<keyword evidence="2" id="KW-0472">Membrane</keyword>
<organism evidence="4 5">
    <name type="scientific">Onchocerca volvulus</name>
    <dbReference type="NCBI Taxonomy" id="6282"/>
    <lineage>
        <taxon>Eukaryota</taxon>
        <taxon>Metazoa</taxon>
        <taxon>Ecdysozoa</taxon>
        <taxon>Nematoda</taxon>
        <taxon>Chromadorea</taxon>
        <taxon>Rhabditida</taxon>
        <taxon>Spirurina</taxon>
        <taxon>Spiruromorpha</taxon>
        <taxon>Filarioidea</taxon>
        <taxon>Onchocercidae</taxon>
        <taxon>Onchocerca</taxon>
    </lineage>
</organism>
<keyword evidence="1" id="KW-0206">Cytoskeleton</keyword>
<evidence type="ECO:0000313" key="4">
    <source>
        <dbReference type="EnsemblMetazoa" id="OVOC10993.1"/>
    </source>
</evidence>